<dbReference type="RefSeq" id="WP_168083817.1">
    <property type="nucleotide sequence ID" value="NZ_JAAVJI010000004.1"/>
</dbReference>
<reference evidence="1 2" key="1">
    <citation type="submission" date="2020-03" db="EMBL/GenBank/DDBJ databases">
        <authorList>
            <person name="Wang L."/>
            <person name="He N."/>
            <person name="Li Y."/>
            <person name="Fang Y."/>
            <person name="Zhang F."/>
        </authorList>
    </citation>
    <scope>NUCLEOTIDE SEQUENCE [LARGE SCALE GENOMIC DNA]</scope>
    <source>
        <strain evidence="2">hsmgli-8</strain>
    </source>
</reference>
<evidence type="ECO:0008006" key="3">
    <source>
        <dbReference type="Google" id="ProtNLM"/>
    </source>
</evidence>
<dbReference type="Proteomes" id="UP000746535">
    <property type="component" value="Unassembled WGS sequence"/>
</dbReference>
<sequence>MNTEEIVQQFKADFAGKDVYLSLSELPQGLVIPEGWEGFGIRGTEPPRFPDAWHLFKNEFPWVTSLLDVGLLGTAILKDNTVNLIYVFHDSNGLYYYVGGAPISATPKEKMLSEFGIQGRLADFYNSVHDGFTFYAARSMGPAALEDMFFISDGMDEEDTEFAEGWLALFSNGGGDYIALDIDSTAKNNGLIWWHEEPFTPERDMDIFETMDTWMSIFLEDTKLRGPGNSQ</sequence>
<dbReference type="EMBL" id="JAAVJI010000004">
    <property type="protein sequence ID" value="NJP01255.1"/>
    <property type="molecule type" value="Genomic_DNA"/>
</dbReference>
<protein>
    <recommendedName>
        <fullName evidence="3">SMI1/KNR4 family protein</fullName>
    </recommendedName>
</protein>
<accession>A0ABX0YEA1</accession>
<keyword evidence="2" id="KW-1185">Reference proteome</keyword>
<gene>
    <name evidence="1" type="ORF">HBH25_10310</name>
</gene>
<proteinExistence type="predicted"/>
<evidence type="ECO:0000313" key="2">
    <source>
        <dbReference type="Proteomes" id="UP000746535"/>
    </source>
</evidence>
<comment type="caution">
    <text evidence="1">The sequence shown here is derived from an EMBL/GenBank/DDBJ whole genome shotgun (WGS) entry which is preliminary data.</text>
</comment>
<organism evidence="1 2">
    <name type="scientific">Pseudomonas quercus</name>
    <dbReference type="NCBI Taxonomy" id="2722792"/>
    <lineage>
        <taxon>Bacteria</taxon>
        <taxon>Pseudomonadati</taxon>
        <taxon>Pseudomonadota</taxon>
        <taxon>Gammaproteobacteria</taxon>
        <taxon>Pseudomonadales</taxon>
        <taxon>Pseudomonadaceae</taxon>
        <taxon>Pseudomonas</taxon>
    </lineage>
</organism>
<evidence type="ECO:0000313" key="1">
    <source>
        <dbReference type="EMBL" id="NJP01255.1"/>
    </source>
</evidence>
<name>A0ABX0YEA1_9PSED</name>